<feature type="transmembrane region" description="Helical" evidence="6">
    <location>
        <begin position="242"/>
        <end position="261"/>
    </location>
</feature>
<evidence type="ECO:0000256" key="2">
    <source>
        <dbReference type="ARBA" id="ARBA00022475"/>
    </source>
</evidence>
<evidence type="ECO:0000256" key="3">
    <source>
        <dbReference type="ARBA" id="ARBA00022692"/>
    </source>
</evidence>
<feature type="transmembrane region" description="Helical" evidence="6">
    <location>
        <begin position="21"/>
        <end position="43"/>
    </location>
</feature>
<name>A0A5D0MJP7_9BACT</name>
<dbReference type="InterPro" id="IPR013525">
    <property type="entry name" value="ABC2_TM"/>
</dbReference>
<dbReference type="GO" id="GO:0005886">
    <property type="term" value="C:plasma membrane"/>
    <property type="evidence" value="ECO:0007669"/>
    <property type="project" value="UniProtKB-SubCell"/>
</dbReference>
<feature type="transmembrane region" description="Helical" evidence="6">
    <location>
        <begin position="314"/>
        <end position="334"/>
    </location>
</feature>
<evidence type="ECO:0000256" key="4">
    <source>
        <dbReference type="ARBA" id="ARBA00022989"/>
    </source>
</evidence>
<dbReference type="GO" id="GO:0140359">
    <property type="term" value="F:ABC-type transporter activity"/>
    <property type="evidence" value="ECO:0007669"/>
    <property type="project" value="InterPro"/>
</dbReference>
<keyword evidence="2" id="KW-1003">Cell membrane</keyword>
<feature type="transmembrane region" description="Helical" evidence="6">
    <location>
        <begin position="281"/>
        <end position="302"/>
    </location>
</feature>
<keyword evidence="4 6" id="KW-1133">Transmembrane helix</keyword>
<keyword evidence="3 6" id="KW-0812">Transmembrane</keyword>
<keyword evidence="5 6" id="KW-0472">Membrane</keyword>
<evidence type="ECO:0000256" key="1">
    <source>
        <dbReference type="ARBA" id="ARBA00004651"/>
    </source>
</evidence>
<dbReference type="AlphaFoldDB" id="A0A5D0MJP7"/>
<proteinExistence type="predicted"/>
<evidence type="ECO:0000256" key="5">
    <source>
        <dbReference type="ARBA" id="ARBA00023136"/>
    </source>
</evidence>
<dbReference type="Proteomes" id="UP000324143">
    <property type="component" value="Unassembled WGS sequence"/>
</dbReference>
<accession>A0A5D0MJP7</accession>
<sequence>MTGKWLIIFKKKFLETVKSKAFILSTILVPLIIVLIIGVVVYLQIQSSKKIRKYYYIDKSKNIVSKLKKKLPENYKFTRWSESKEKALEKIKSKKIDTFLYIKDDVLDTYEIEYYSRSVSDAERMSILKNEVTDIIHEMIMEKKGLNKEEVGFLLKKANISSYKVTKEEGSKKESASLNYALSYGLLYALIIVILMNAPKLVQSTIEDKNNRVVEIVVSHVKAIDLMIGKIIGTATAGLLQIFVWVGMTLISIIGVTSYFADKLPSNFIGSIKSSVDFKTLLFFLLYFILNFFVYAIAYAGIGAMFSNEKDANQFIQPIAIMTFSPFFFFLFVSQNPEAPLSVILSEIPYLSPLMFMRMAIIDIPAWQIVLSITLLITTIFVELWASAKIFRIGILSYGKKPKIKEIIGWLKS</sequence>
<feature type="domain" description="ABC-2 type transporter transmembrane" evidence="7">
    <location>
        <begin position="20"/>
        <end position="388"/>
    </location>
</feature>
<protein>
    <submittedName>
        <fullName evidence="8">ABC transporter permease</fullName>
    </submittedName>
</protein>
<gene>
    <name evidence="8" type="ORF">FXF47_07435</name>
</gene>
<evidence type="ECO:0000313" key="8">
    <source>
        <dbReference type="EMBL" id="TYB30789.1"/>
    </source>
</evidence>
<keyword evidence="9" id="KW-1185">Reference proteome</keyword>
<comment type="caution">
    <text evidence="8">The sequence shown here is derived from an EMBL/GenBank/DDBJ whole genome shotgun (WGS) entry which is preliminary data.</text>
</comment>
<evidence type="ECO:0000259" key="7">
    <source>
        <dbReference type="Pfam" id="PF12698"/>
    </source>
</evidence>
<organism evidence="8 9">
    <name type="scientific">Candidatus Mcinerneyibacterium aminivorans</name>
    <dbReference type="NCBI Taxonomy" id="2703815"/>
    <lineage>
        <taxon>Bacteria</taxon>
        <taxon>Candidatus Macinerneyibacteriota</taxon>
        <taxon>Candidatus Mcinerneyibacteria</taxon>
        <taxon>Candidatus Mcinerneyibacteriales</taxon>
        <taxon>Candidatus Mcinerneyibacteriaceae</taxon>
        <taxon>Candidatus Mcinerneyibacterium</taxon>
    </lineage>
</organism>
<dbReference type="PANTHER" id="PTHR30294:SF29">
    <property type="entry name" value="MULTIDRUG ABC TRANSPORTER PERMEASE YBHS-RELATED"/>
    <property type="match status" value="1"/>
</dbReference>
<feature type="transmembrane region" description="Helical" evidence="6">
    <location>
        <begin position="177"/>
        <end position="196"/>
    </location>
</feature>
<dbReference type="InterPro" id="IPR051449">
    <property type="entry name" value="ABC-2_transporter_component"/>
</dbReference>
<dbReference type="EMBL" id="VSIX01000074">
    <property type="protein sequence ID" value="TYB30789.1"/>
    <property type="molecule type" value="Genomic_DNA"/>
</dbReference>
<reference evidence="8" key="1">
    <citation type="submission" date="2019-08" db="EMBL/GenBank/DDBJ databases">
        <title>Genomic characterization of a novel candidate phylum (ARYD3) from a high temperature, high salinity tertiary oil reservoir in north central Oklahoma, USA.</title>
        <authorList>
            <person name="Youssef N.H."/>
            <person name="Yadav A."/>
            <person name="Elshahed M.S."/>
        </authorList>
    </citation>
    <scope>NUCLEOTIDE SEQUENCE [LARGE SCALE GENOMIC DNA]</scope>
    <source>
        <strain evidence="8">ARYD3</strain>
    </source>
</reference>
<dbReference type="PANTHER" id="PTHR30294">
    <property type="entry name" value="MEMBRANE COMPONENT OF ABC TRANSPORTER YHHJ-RELATED"/>
    <property type="match status" value="1"/>
</dbReference>
<dbReference type="Pfam" id="PF12698">
    <property type="entry name" value="ABC2_membrane_3"/>
    <property type="match status" value="1"/>
</dbReference>
<evidence type="ECO:0000313" key="9">
    <source>
        <dbReference type="Proteomes" id="UP000324143"/>
    </source>
</evidence>
<comment type="subcellular location">
    <subcellularLocation>
        <location evidence="1">Cell membrane</location>
        <topology evidence="1">Multi-pass membrane protein</topology>
    </subcellularLocation>
</comment>
<feature type="transmembrane region" description="Helical" evidence="6">
    <location>
        <begin position="367"/>
        <end position="386"/>
    </location>
</feature>
<evidence type="ECO:0000256" key="6">
    <source>
        <dbReference type="SAM" id="Phobius"/>
    </source>
</evidence>